<name>A0ABY3YIX7_9FLAO</name>
<dbReference type="Proteomes" id="UP000829476">
    <property type="component" value="Chromosome"/>
</dbReference>
<proteinExistence type="predicted"/>
<sequence length="204" mass="23675">MFKYFKFFIESTNQHGVHSPFVYHLTTKAFYTKTETDISKKLKSALKRSGKNSFSSLKKARLFYKIIHYFDAKHILTIASTPQTIFTLAADISKIHKITSLNDKNVPAYVSNTKQEQQQIFDVIFISTEALNFINPEDLYTLSEKNTHDGTAIILDRIHSSESTNKKWLELKNNLSFNVTIDLYHCGLLFKRQGQQKEHFCIRV</sequence>
<evidence type="ECO:0008006" key="3">
    <source>
        <dbReference type="Google" id="ProtNLM"/>
    </source>
</evidence>
<keyword evidence="2" id="KW-1185">Reference proteome</keyword>
<reference evidence="1 2" key="1">
    <citation type="journal article" date="2018" name="Int. J. Syst. Evol. Microbiol.">
        <title>Zhouia spongiae sp. nov., isolated from a marine sponge.</title>
        <authorList>
            <person name="Zhuang L."/>
            <person name="Lin B."/>
            <person name="Qin F."/>
            <person name="Luo L."/>
        </authorList>
    </citation>
    <scope>NUCLEOTIDE SEQUENCE [LARGE SCALE GENOMIC DNA]</scope>
    <source>
        <strain evidence="1 2">HN-Y44</strain>
    </source>
</reference>
<dbReference type="RefSeq" id="WP_242936012.1">
    <property type="nucleotide sequence ID" value="NZ_CP094326.1"/>
</dbReference>
<evidence type="ECO:0000313" key="1">
    <source>
        <dbReference type="EMBL" id="UNY97600.1"/>
    </source>
</evidence>
<accession>A0ABY3YIX7</accession>
<gene>
    <name evidence="1" type="ORF">MQE36_10940</name>
</gene>
<dbReference type="EMBL" id="CP094326">
    <property type="protein sequence ID" value="UNY97600.1"/>
    <property type="molecule type" value="Genomic_DNA"/>
</dbReference>
<evidence type="ECO:0000313" key="2">
    <source>
        <dbReference type="Proteomes" id="UP000829476"/>
    </source>
</evidence>
<organism evidence="1 2">
    <name type="scientific">Zhouia spongiae</name>
    <dbReference type="NCBI Taxonomy" id="2202721"/>
    <lineage>
        <taxon>Bacteria</taxon>
        <taxon>Pseudomonadati</taxon>
        <taxon>Bacteroidota</taxon>
        <taxon>Flavobacteriia</taxon>
        <taxon>Flavobacteriales</taxon>
        <taxon>Flavobacteriaceae</taxon>
        <taxon>Zhouia</taxon>
    </lineage>
</organism>
<protein>
    <recommendedName>
        <fullName evidence="3">Class I SAM-dependent methyltransferase</fullName>
    </recommendedName>
</protein>